<evidence type="ECO:0000313" key="1">
    <source>
        <dbReference type="EMBL" id="GAA0184035.1"/>
    </source>
</evidence>
<sequence>MQRYSFTADQIQRILGFIEPASTDKLLGKQVYPSSIWLIDSDASHHMTGPHLEEGDWTGRGSKWGLCLPSSAILICISYRRPCYYLNFFCSTSLTARTSIKCYSFFVSSF</sequence>
<organism evidence="1 2">
    <name type="scientific">Lithospermum erythrorhizon</name>
    <name type="common">Purple gromwell</name>
    <name type="synonym">Lithospermum officinale var. erythrorhizon</name>
    <dbReference type="NCBI Taxonomy" id="34254"/>
    <lineage>
        <taxon>Eukaryota</taxon>
        <taxon>Viridiplantae</taxon>
        <taxon>Streptophyta</taxon>
        <taxon>Embryophyta</taxon>
        <taxon>Tracheophyta</taxon>
        <taxon>Spermatophyta</taxon>
        <taxon>Magnoliopsida</taxon>
        <taxon>eudicotyledons</taxon>
        <taxon>Gunneridae</taxon>
        <taxon>Pentapetalae</taxon>
        <taxon>asterids</taxon>
        <taxon>lamiids</taxon>
        <taxon>Boraginales</taxon>
        <taxon>Boraginaceae</taxon>
        <taxon>Boraginoideae</taxon>
        <taxon>Lithospermeae</taxon>
        <taxon>Lithospermum</taxon>
    </lineage>
</organism>
<keyword evidence="2" id="KW-1185">Reference proteome</keyword>
<dbReference type="Proteomes" id="UP001454036">
    <property type="component" value="Unassembled WGS sequence"/>
</dbReference>
<evidence type="ECO:0000313" key="2">
    <source>
        <dbReference type="Proteomes" id="UP001454036"/>
    </source>
</evidence>
<accession>A0AAV3RTW7</accession>
<comment type="caution">
    <text evidence="1">The sequence shown here is derived from an EMBL/GenBank/DDBJ whole genome shotgun (WGS) entry which is preliminary data.</text>
</comment>
<reference evidence="1 2" key="1">
    <citation type="submission" date="2024-01" db="EMBL/GenBank/DDBJ databases">
        <title>The complete chloroplast genome sequence of Lithospermum erythrorhizon: insights into the phylogenetic relationship among Boraginaceae species and the maternal lineages of purple gromwells.</title>
        <authorList>
            <person name="Okada T."/>
            <person name="Watanabe K."/>
        </authorList>
    </citation>
    <scope>NUCLEOTIDE SEQUENCE [LARGE SCALE GENOMIC DNA]</scope>
</reference>
<dbReference type="AlphaFoldDB" id="A0AAV3RTW7"/>
<dbReference type="EMBL" id="BAABME010029711">
    <property type="protein sequence ID" value="GAA0184035.1"/>
    <property type="molecule type" value="Genomic_DNA"/>
</dbReference>
<protein>
    <submittedName>
        <fullName evidence="1">Uncharacterized protein</fullName>
    </submittedName>
</protein>
<name>A0AAV3RTW7_LITER</name>
<proteinExistence type="predicted"/>
<gene>
    <name evidence="1" type="ORF">LIER_42503</name>
</gene>